<organism evidence="2 3">
    <name type="scientific">Aureobasidium pullulans</name>
    <name type="common">Black yeast</name>
    <name type="synonym">Pullularia pullulans</name>
    <dbReference type="NCBI Taxonomy" id="5580"/>
    <lineage>
        <taxon>Eukaryota</taxon>
        <taxon>Fungi</taxon>
        <taxon>Dikarya</taxon>
        <taxon>Ascomycota</taxon>
        <taxon>Pezizomycotina</taxon>
        <taxon>Dothideomycetes</taxon>
        <taxon>Dothideomycetidae</taxon>
        <taxon>Dothideales</taxon>
        <taxon>Saccotheciaceae</taxon>
        <taxon>Aureobasidium</taxon>
    </lineage>
</organism>
<evidence type="ECO:0000256" key="1">
    <source>
        <dbReference type="SAM" id="MobiDB-lite"/>
    </source>
</evidence>
<gene>
    <name evidence="2" type="ORF">D6D01_09528</name>
</gene>
<proteinExistence type="predicted"/>
<dbReference type="AlphaFoldDB" id="A0A4S9K1Y6"/>
<feature type="compositionally biased region" description="Acidic residues" evidence="1">
    <location>
        <begin position="580"/>
        <end position="590"/>
    </location>
</feature>
<accession>A0A4S9K1Y6</accession>
<dbReference type="Proteomes" id="UP000306584">
    <property type="component" value="Unassembled WGS sequence"/>
</dbReference>
<protein>
    <submittedName>
        <fullName evidence="2">Uncharacterized protein</fullName>
    </submittedName>
</protein>
<sequence>MSFADFTAGAQSTAGTQPVPGARMSSGTPKDVHVSRPVFGPSILPSKIAKIVAVGEPASSAYAVPPNSPNMPAVLGPKKKARFYARRGTESIQRKEHRSRSMDQGLKSTARRDCSEEVFHLEEEFEARGKVIDQQYEQYEKYVQETAAWYHPVLSSAHEGAYSRFVPGCGVLLPGPQESPISFEEVSSSIAPVWPPTRGDRYGYDRVRPFLYAPGAFNDARGEAASYRESSASTFDEQGIEDLSSEDLDRWITSFDQAVKELRGMNDLDEEWGGDEAAEKFLREYDLYPKYSGDTNNLGLEEQDASDRKPRAFTTNEQGTLEPFPETQEEWSMKFDETMELHNIENTKFHDFEQELQHRNNKVIAYLNEQDRIIREQATSYSFPDFSCGSTKPPARPIESLDHVDKSAIVSEKQATNNTESDAFAALEQPAEPFMPLLGTQQSSKKTHDSSPKPFKKPSRAQMMERQKKSDAELQKVTAMHNELCAKVLALEREVQMFREKERIIELKWEENLKAAMNTGSEKNDFKGDPYVQKKRSYSPAEIEWIQELQDDQATQDWIERLLPEAAGDGGKESESLAIDGEDWVEVSDA</sequence>
<evidence type="ECO:0000313" key="2">
    <source>
        <dbReference type="EMBL" id="THY09262.1"/>
    </source>
</evidence>
<feature type="region of interest" description="Disordered" evidence="1">
    <location>
        <begin position="565"/>
        <end position="590"/>
    </location>
</feature>
<reference evidence="2 3" key="1">
    <citation type="submission" date="2018-10" db="EMBL/GenBank/DDBJ databases">
        <title>Fifty Aureobasidium pullulans genomes reveal a recombining polyextremotolerant generalist.</title>
        <authorList>
            <person name="Gostincar C."/>
            <person name="Turk M."/>
            <person name="Zajc J."/>
            <person name="Gunde-Cimerman N."/>
        </authorList>
    </citation>
    <scope>NUCLEOTIDE SEQUENCE [LARGE SCALE GENOMIC DNA]</scope>
    <source>
        <strain evidence="2 3">EXF-6604</strain>
    </source>
</reference>
<feature type="region of interest" description="Disordered" evidence="1">
    <location>
        <begin position="88"/>
        <end position="109"/>
    </location>
</feature>
<comment type="caution">
    <text evidence="2">The sequence shown here is derived from an EMBL/GenBank/DDBJ whole genome shotgun (WGS) entry which is preliminary data.</text>
</comment>
<feature type="region of interest" description="Disordered" evidence="1">
    <location>
        <begin position="1"/>
        <end position="33"/>
    </location>
</feature>
<evidence type="ECO:0000313" key="3">
    <source>
        <dbReference type="Proteomes" id="UP000306584"/>
    </source>
</evidence>
<feature type="region of interest" description="Disordered" evidence="1">
    <location>
        <begin position="441"/>
        <end position="471"/>
    </location>
</feature>
<dbReference type="EMBL" id="QZBD01000666">
    <property type="protein sequence ID" value="THY09262.1"/>
    <property type="molecule type" value="Genomic_DNA"/>
</dbReference>
<name>A0A4S9K1Y6_AURPU</name>